<accession>A6MA74</accession>
<dbReference type="RefSeq" id="YP_001469008.1">
    <property type="nucleotide sequence ID" value="NC_009817.1"/>
</dbReference>
<reference evidence="1 2" key="1">
    <citation type="journal article" date="2007" name="Virology">
        <title>KSY1, a lactococcal phage with a T7-like transcription.</title>
        <authorList>
            <person name="Chopin A."/>
            <person name="Deveau H."/>
            <person name="Ehrlich S.D."/>
            <person name="Moineau S."/>
            <person name="Chopin M.C."/>
        </authorList>
    </citation>
    <scope>NUCLEOTIDE SEQUENCE</scope>
</reference>
<organism evidence="1 2">
    <name type="scientific">Lactococcus phage KSY1</name>
    <dbReference type="NCBI Taxonomy" id="2913972"/>
    <lineage>
        <taxon>Viruses</taxon>
        <taxon>Duplodnaviria</taxon>
        <taxon>Heunggongvirae</taxon>
        <taxon>Uroviricota</taxon>
        <taxon>Caudoviricetes</taxon>
        <taxon>Chopinvirus</taxon>
        <taxon>Chopinvirus KSY1</taxon>
    </lineage>
</organism>
<protein>
    <submittedName>
        <fullName evidence="1">Gp010</fullName>
    </submittedName>
</protein>
<proteinExistence type="predicted"/>
<dbReference type="KEGG" id="vg:5602031"/>
<evidence type="ECO:0000313" key="2">
    <source>
        <dbReference type="Proteomes" id="UP000000714"/>
    </source>
</evidence>
<evidence type="ECO:0000313" key="1">
    <source>
        <dbReference type="EMBL" id="ABG21552.1"/>
    </source>
</evidence>
<keyword evidence="2" id="KW-1185">Reference proteome</keyword>
<dbReference type="GeneID" id="5602031"/>
<name>A6MA74_9CAUD</name>
<gene>
    <name evidence="1" type="ORF">KSY1p010</name>
</gene>
<dbReference type="EMBL" id="DQ535032">
    <property type="protein sequence ID" value="ABG21552.1"/>
    <property type="molecule type" value="Genomic_DNA"/>
</dbReference>
<dbReference type="Proteomes" id="UP000000714">
    <property type="component" value="Segment"/>
</dbReference>
<sequence>MQNETNIVFNTLGMTPEELKQCVEDTCKLTSINYIEVQIIEQPNYRGNISAVRLTIPYAEYIDEIVYQVTTDIKLAENMKKD</sequence>